<keyword evidence="1" id="KW-0732">Signal</keyword>
<gene>
    <name evidence="2" type="ORF">H0A76_10800</name>
</gene>
<comment type="caution">
    <text evidence="2">The sequence shown here is derived from an EMBL/GenBank/DDBJ whole genome shotgun (WGS) entry which is preliminary data.</text>
</comment>
<evidence type="ECO:0000256" key="1">
    <source>
        <dbReference type="SAM" id="SignalP"/>
    </source>
</evidence>
<dbReference type="Proteomes" id="UP000568751">
    <property type="component" value="Unassembled WGS sequence"/>
</dbReference>
<feature type="signal peptide" evidence="1">
    <location>
        <begin position="1"/>
        <end position="20"/>
    </location>
</feature>
<feature type="chain" id="PRO_5032347197" description="SoxXA-binding protein" evidence="1">
    <location>
        <begin position="21"/>
        <end position="110"/>
    </location>
</feature>
<evidence type="ECO:0000313" key="3">
    <source>
        <dbReference type="Proteomes" id="UP000568751"/>
    </source>
</evidence>
<protein>
    <recommendedName>
        <fullName evidence="4">SoxXA-binding protein</fullName>
    </recommendedName>
</protein>
<evidence type="ECO:0000313" key="2">
    <source>
        <dbReference type="EMBL" id="NYT28308.1"/>
    </source>
</evidence>
<proteinExistence type="predicted"/>
<name>A0A853F473_9GAMM</name>
<accession>A0A853F473</accession>
<sequence>MKKLLITILTAFALSLQVGCASESGYSVTKVAPAAKKASNDGSSSYKSALKAAKKEIKKAKKAGMLWKTIGGKKGLLAKAKKLEKKGNTVGAIKLINIAKACNSWSKASC</sequence>
<organism evidence="2 3">
    <name type="scientific">Candidatus Thiodubiliella endoseptemdiera</name>
    <dbReference type="NCBI Taxonomy" id="2738886"/>
    <lineage>
        <taxon>Bacteria</taxon>
        <taxon>Pseudomonadati</taxon>
        <taxon>Pseudomonadota</taxon>
        <taxon>Gammaproteobacteria</taxon>
        <taxon>Candidatus Pseudothioglobaceae</taxon>
        <taxon>Candidatus Thiodubiliella</taxon>
    </lineage>
</organism>
<dbReference type="AlphaFoldDB" id="A0A853F473"/>
<evidence type="ECO:0008006" key="4">
    <source>
        <dbReference type="Google" id="ProtNLM"/>
    </source>
</evidence>
<dbReference type="EMBL" id="JACCHT010000002">
    <property type="protein sequence ID" value="NYT28308.1"/>
    <property type="molecule type" value="Genomic_DNA"/>
</dbReference>
<reference evidence="2 3" key="1">
    <citation type="submission" date="2020-05" db="EMBL/GenBank/DDBJ databases">
        <title>Horizontal transmission and recombination maintain forever young bacterial symbiont genomes.</title>
        <authorList>
            <person name="Russell S.L."/>
            <person name="Pepper-Tunick E."/>
            <person name="Svedberg J."/>
            <person name="Byrne A."/>
            <person name="Ruelas Castillo J."/>
            <person name="Vollmers C."/>
            <person name="Beinart R.A."/>
            <person name="Corbett-Detig R."/>
        </authorList>
    </citation>
    <scope>NUCLEOTIDE SEQUENCE [LARGE SCALE GENOMIC DNA]</scope>
    <source>
        <strain evidence="2">455</strain>
    </source>
</reference>